<organism evidence="1 2">
    <name type="scientific">Marinomonas polaris DSM 16579</name>
    <dbReference type="NCBI Taxonomy" id="1122206"/>
    <lineage>
        <taxon>Bacteria</taxon>
        <taxon>Pseudomonadati</taxon>
        <taxon>Pseudomonadota</taxon>
        <taxon>Gammaproteobacteria</taxon>
        <taxon>Oceanospirillales</taxon>
        <taxon>Oceanospirillaceae</taxon>
        <taxon>Marinomonas</taxon>
    </lineage>
</organism>
<name>A0A1M4WPK0_9GAMM</name>
<reference evidence="2" key="1">
    <citation type="submission" date="2016-11" db="EMBL/GenBank/DDBJ databases">
        <authorList>
            <person name="Varghese N."/>
            <person name="Submissions S."/>
        </authorList>
    </citation>
    <scope>NUCLEOTIDE SEQUENCE [LARGE SCALE GENOMIC DNA]</scope>
    <source>
        <strain evidence="2">DSM 16579</strain>
    </source>
</reference>
<dbReference type="OrthoDB" id="5881059at2"/>
<dbReference type="Pfam" id="PF09526">
    <property type="entry name" value="DUF2387"/>
    <property type="match status" value="1"/>
</dbReference>
<keyword evidence="2" id="KW-1185">Reference proteome</keyword>
<protein>
    <submittedName>
        <fullName evidence="1">Uncharacterized protein</fullName>
    </submittedName>
</protein>
<dbReference type="Proteomes" id="UP000184517">
    <property type="component" value="Unassembled WGS sequence"/>
</dbReference>
<accession>A0A1M4WPK0</accession>
<proteinExistence type="predicted"/>
<dbReference type="RefSeq" id="WP_072838709.1">
    <property type="nucleotide sequence ID" value="NZ_FQVF01000004.1"/>
</dbReference>
<dbReference type="InterPro" id="IPR012658">
    <property type="entry name" value="YheV"/>
</dbReference>
<dbReference type="NCBIfam" id="TIGR02443">
    <property type="entry name" value="YheV family putative zinc ribbon protein"/>
    <property type="match status" value="1"/>
</dbReference>
<dbReference type="STRING" id="1122206.SAMN02745753_00844"/>
<sequence length="86" mass="9712">MTVKRFIAGAVCPRCSEMDKIRAWRDDDVEKQYRECISCGYTDEQSTVIQAQPTEIPTRVNTPHSSAPQAEEMVINFIPNPGSTKH</sequence>
<evidence type="ECO:0000313" key="2">
    <source>
        <dbReference type="Proteomes" id="UP000184517"/>
    </source>
</evidence>
<gene>
    <name evidence="1" type="ORF">SAMN02745753_00844</name>
</gene>
<dbReference type="AlphaFoldDB" id="A0A1M4WPK0"/>
<evidence type="ECO:0000313" key="1">
    <source>
        <dbReference type="EMBL" id="SHE82902.1"/>
    </source>
</evidence>
<dbReference type="EMBL" id="FQVF01000004">
    <property type="protein sequence ID" value="SHE82902.1"/>
    <property type="molecule type" value="Genomic_DNA"/>
</dbReference>